<dbReference type="Gene3D" id="3.30.2350.10">
    <property type="entry name" value="Pseudouridine synthase"/>
    <property type="match status" value="1"/>
</dbReference>
<evidence type="ECO:0000256" key="2">
    <source>
        <dbReference type="ARBA" id="ARBA00005642"/>
    </source>
</evidence>
<dbReference type="SUPFAM" id="SSF55120">
    <property type="entry name" value="Pseudouridine synthase"/>
    <property type="match status" value="1"/>
</dbReference>
<dbReference type="STRING" id="571438.SAMN05192586_10862"/>
<keyword evidence="9" id="KW-1185">Reference proteome</keyword>
<dbReference type="InterPro" id="IPR014780">
    <property type="entry name" value="tRNA_psdUridine_synth_TruB"/>
</dbReference>
<accession>A0A1G7MAH7</accession>
<reference evidence="9" key="1">
    <citation type="submission" date="2016-10" db="EMBL/GenBank/DDBJ databases">
        <authorList>
            <person name="Varghese N."/>
            <person name="Submissions S."/>
        </authorList>
    </citation>
    <scope>NUCLEOTIDE SEQUENCE [LARGE SCALE GENOMIC DNA]</scope>
    <source>
        <strain evidence="9">KHC7</strain>
    </source>
</reference>
<gene>
    <name evidence="5" type="primary">truB</name>
    <name evidence="8" type="ORF">SAMN05192586_10862</name>
</gene>
<evidence type="ECO:0000313" key="9">
    <source>
        <dbReference type="Proteomes" id="UP000199355"/>
    </source>
</evidence>
<comment type="similarity">
    <text evidence="2 5">Belongs to the pseudouridine synthase TruB family. Type 1 subfamily.</text>
</comment>
<dbReference type="GO" id="GO:0031119">
    <property type="term" value="P:tRNA pseudouridine synthesis"/>
    <property type="evidence" value="ECO:0007669"/>
    <property type="project" value="UniProtKB-UniRule"/>
</dbReference>
<dbReference type="InterPro" id="IPR002501">
    <property type="entry name" value="PsdUridine_synth_N"/>
</dbReference>
<dbReference type="AlphaFoldDB" id="A0A1G7MAH7"/>
<dbReference type="PANTHER" id="PTHR13767">
    <property type="entry name" value="TRNA-PSEUDOURIDINE SYNTHASE"/>
    <property type="match status" value="1"/>
</dbReference>
<dbReference type="EMBL" id="FNBX01000008">
    <property type="protein sequence ID" value="SDF58758.1"/>
    <property type="molecule type" value="Genomic_DNA"/>
</dbReference>
<dbReference type="Pfam" id="PF01509">
    <property type="entry name" value="TruB_N"/>
    <property type="match status" value="1"/>
</dbReference>
<organism evidence="8 9">
    <name type="scientific">Desulfovibrio legallii</name>
    <dbReference type="NCBI Taxonomy" id="571438"/>
    <lineage>
        <taxon>Bacteria</taxon>
        <taxon>Pseudomonadati</taxon>
        <taxon>Thermodesulfobacteriota</taxon>
        <taxon>Desulfovibrionia</taxon>
        <taxon>Desulfovibrionales</taxon>
        <taxon>Desulfovibrionaceae</taxon>
        <taxon>Desulfovibrio</taxon>
    </lineage>
</organism>
<sequence>MTDVTAASAAPRKDSLPAAAPARKAAGRAPAPLPQLHGVLVLRKPAGPSSAQCLTAIKRLGQKKIGHAGTLDPMASGVLLVLLGQATKLSGHLLEGGGKVYSGTLRLGQTTDTWDATGALTAEAPWEGVSEAQVREEIAAWCALAEQAVPPYSAAKHEGQPLYRLARKGLAAPSKVKRIEISQADTLEVSLPLVRFRVACSSGTYIRSLAHSLGTRLGCGAVLTELTREYSHPFGLDLARDPADFTANPALLPGCVQPLSAALPHWPQVELLPDEAARVRNGVAVPCRAGAAGERALLLERGAALALAQRAATPAGPCWTVLRGLWN</sequence>
<comment type="catalytic activity">
    <reaction evidence="1 5">
        <text>uridine(55) in tRNA = pseudouridine(55) in tRNA</text>
        <dbReference type="Rhea" id="RHEA:42532"/>
        <dbReference type="Rhea" id="RHEA-COMP:10101"/>
        <dbReference type="Rhea" id="RHEA-COMP:10102"/>
        <dbReference type="ChEBI" id="CHEBI:65314"/>
        <dbReference type="ChEBI" id="CHEBI:65315"/>
        <dbReference type="EC" id="5.4.99.25"/>
    </reaction>
</comment>
<dbReference type="NCBIfam" id="TIGR00431">
    <property type="entry name" value="TruB"/>
    <property type="match status" value="1"/>
</dbReference>
<evidence type="ECO:0000259" key="7">
    <source>
        <dbReference type="Pfam" id="PF01509"/>
    </source>
</evidence>
<feature type="compositionally biased region" description="Low complexity" evidence="6">
    <location>
        <begin position="16"/>
        <end position="30"/>
    </location>
</feature>
<keyword evidence="4 5" id="KW-0413">Isomerase</keyword>
<proteinExistence type="inferred from homology"/>
<dbReference type="Proteomes" id="UP000199355">
    <property type="component" value="Unassembled WGS sequence"/>
</dbReference>
<evidence type="ECO:0000313" key="8">
    <source>
        <dbReference type="EMBL" id="SDF58758.1"/>
    </source>
</evidence>
<feature type="region of interest" description="Disordered" evidence="6">
    <location>
        <begin position="1"/>
        <end position="30"/>
    </location>
</feature>
<comment type="function">
    <text evidence="5">Responsible for synthesis of pseudouridine from uracil-55 in the psi GC loop of transfer RNAs.</text>
</comment>
<evidence type="ECO:0000256" key="6">
    <source>
        <dbReference type="SAM" id="MobiDB-lite"/>
    </source>
</evidence>
<dbReference type="GO" id="GO:0003723">
    <property type="term" value="F:RNA binding"/>
    <property type="evidence" value="ECO:0007669"/>
    <property type="project" value="InterPro"/>
</dbReference>
<dbReference type="EC" id="5.4.99.25" evidence="5"/>
<evidence type="ECO:0000256" key="5">
    <source>
        <dbReference type="HAMAP-Rule" id="MF_01080"/>
    </source>
</evidence>
<dbReference type="GO" id="GO:0160148">
    <property type="term" value="F:tRNA pseudouridine(55) synthase activity"/>
    <property type="evidence" value="ECO:0007669"/>
    <property type="project" value="UniProtKB-EC"/>
</dbReference>
<feature type="active site" description="Nucleophile" evidence="5">
    <location>
        <position position="72"/>
    </location>
</feature>
<evidence type="ECO:0000256" key="3">
    <source>
        <dbReference type="ARBA" id="ARBA00022694"/>
    </source>
</evidence>
<feature type="domain" description="Pseudouridine synthase II N-terminal" evidence="7">
    <location>
        <begin position="59"/>
        <end position="206"/>
    </location>
</feature>
<evidence type="ECO:0000256" key="1">
    <source>
        <dbReference type="ARBA" id="ARBA00000385"/>
    </source>
</evidence>
<keyword evidence="3 5" id="KW-0819">tRNA processing</keyword>
<dbReference type="CDD" id="cd02573">
    <property type="entry name" value="PseudoU_synth_EcTruB"/>
    <property type="match status" value="1"/>
</dbReference>
<protein>
    <recommendedName>
        <fullName evidence="5">tRNA pseudouridine synthase B</fullName>
        <ecNumber evidence="5">5.4.99.25</ecNumber>
    </recommendedName>
    <alternativeName>
        <fullName evidence="5">tRNA pseudouridine(55) synthase</fullName>
        <shortName evidence="5">Psi55 synthase</shortName>
    </alternativeName>
    <alternativeName>
        <fullName evidence="5">tRNA pseudouridylate synthase</fullName>
    </alternativeName>
    <alternativeName>
        <fullName evidence="5">tRNA-uridine isomerase</fullName>
    </alternativeName>
</protein>
<dbReference type="GO" id="GO:1990481">
    <property type="term" value="P:mRNA pseudouridine synthesis"/>
    <property type="evidence" value="ECO:0007669"/>
    <property type="project" value="TreeGrafter"/>
</dbReference>
<dbReference type="InterPro" id="IPR020103">
    <property type="entry name" value="PsdUridine_synth_cat_dom_sf"/>
</dbReference>
<dbReference type="PANTHER" id="PTHR13767:SF2">
    <property type="entry name" value="PSEUDOURIDYLATE SYNTHASE TRUB1"/>
    <property type="match status" value="1"/>
</dbReference>
<dbReference type="HAMAP" id="MF_01080">
    <property type="entry name" value="TruB_bact"/>
    <property type="match status" value="1"/>
</dbReference>
<dbReference type="OrthoDB" id="9802309at2"/>
<evidence type="ECO:0000256" key="4">
    <source>
        <dbReference type="ARBA" id="ARBA00023235"/>
    </source>
</evidence>
<name>A0A1G7MAH7_9BACT</name>